<dbReference type="EMBL" id="JAAOAR010000072">
    <property type="protein sequence ID" value="KAF5601401.1"/>
    <property type="molecule type" value="Genomic_DNA"/>
</dbReference>
<organism evidence="3 4">
    <name type="scientific">Fusarium pseudoanthophilum</name>
    <dbReference type="NCBI Taxonomy" id="48495"/>
    <lineage>
        <taxon>Eukaryota</taxon>
        <taxon>Fungi</taxon>
        <taxon>Dikarya</taxon>
        <taxon>Ascomycota</taxon>
        <taxon>Pezizomycotina</taxon>
        <taxon>Sordariomycetes</taxon>
        <taxon>Hypocreomycetidae</taxon>
        <taxon>Hypocreales</taxon>
        <taxon>Nectriaceae</taxon>
        <taxon>Fusarium</taxon>
        <taxon>Fusarium fujikuroi species complex</taxon>
    </lineage>
</organism>
<name>A0A8H5PSG1_9HYPO</name>
<keyword evidence="4" id="KW-1185">Reference proteome</keyword>
<dbReference type="AlphaFoldDB" id="A0A8H5PSG1"/>
<sequence>MKISGLLTAAGVLYTTALAYPSKVGTLDLLEASAKDVSEALARGKVTSLDLVKAYMERIEANNHKGLHLNAVIETAPVAKVQDLAKSLDKERAAGKVRSPLHGVPILVKDNYNTDPSLGMDTTAGSFVLYYAGGQAKGDAFVIKKLRDAGAIILGKSSLHVWSGFSGNPSSAWSPRGGQVSSPYVKGGFKAGGDPGGSSSGSGAGVSAGFVPLALGTDTEGSILGPSSRGALYGLRPSIGTTSRTGVVPISSSSDTTGPLGKTTWDVAATLSIMAGLDPEDPDTRPAEVFRQKDYTKFLNTNGFKGLRIGVVRDPFFQDKTTKRDELTIKAFDKALVKMAALGANVMEVSLDRPQDWNYTFTGSPNRTNDAIILTQYDFKTDISNYLKDHRKNSTITDLGGIINTAVEHFAQEYPETCCFPTFVAADQLGDKATSGAYWLGKNFYNQLYEEGPVALYREHQLDLLVLPSEYGAARFGPVGRQPVGSVPLGYDEIGLPFGMAFVGKRYDEGTVIRAMSAYEAHFPKRKVPSLLK</sequence>
<proteinExistence type="predicted"/>
<comment type="caution">
    <text evidence="3">The sequence shown here is derived from an EMBL/GenBank/DDBJ whole genome shotgun (WGS) entry which is preliminary data.</text>
</comment>
<keyword evidence="1" id="KW-0732">Signal</keyword>
<keyword evidence="3" id="KW-0808">Transferase</keyword>
<dbReference type="GO" id="GO:0016740">
    <property type="term" value="F:transferase activity"/>
    <property type="evidence" value="ECO:0007669"/>
    <property type="project" value="UniProtKB-KW"/>
</dbReference>
<feature type="domain" description="Amidase" evidence="2">
    <location>
        <begin position="50"/>
        <end position="359"/>
    </location>
</feature>
<evidence type="ECO:0000313" key="3">
    <source>
        <dbReference type="EMBL" id="KAF5601401.1"/>
    </source>
</evidence>
<dbReference type="Pfam" id="PF01425">
    <property type="entry name" value="Amidase"/>
    <property type="match status" value="1"/>
</dbReference>
<reference evidence="3 4" key="1">
    <citation type="submission" date="2020-05" db="EMBL/GenBank/DDBJ databases">
        <title>Identification and distribution of gene clusters putatively required for synthesis of sphingolipid metabolism inhibitors in phylogenetically diverse species of the filamentous fungus Fusarium.</title>
        <authorList>
            <person name="Kim H.-S."/>
            <person name="Busman M."/>
            <person name="Brown D.W."/>
            <person name="Divon H."/>
            <person name="Uhlig S."/>
            <person name="Proctor R.H."/>
        </authorList>
    </citation>
    <scope>NUCLEOTIDE SEQUENCE [LARGE SCALE GENOMIC DNA]</scope>
    <source>
        <strain evidence="3 4">NRRL 25211</strain>
    </source>
</reference>
<gene>
    <name evidence="3" type="ORF">FPANT_1772</name>
</gene>
<accession>A0A8H5PSG1</accession>
<dbReference type="InterPro" id="IPR036928">
    <property type="entry name" value="AS_sf"/>
</dbReference>
<dbReference type="PANTHER" id="PTHR42678:SF34">
    <property type="entry name" value="OS04G0183300 PROTEIN"/>
    <property type="match status" value="1"/>
</dbReference>
<dbReference type="Proteomes" id="UP000544095">
    <property type="component" value="Unassembled WGS sequence"/>
</dbReference>
<evidence type="ECO:0000259" key="2">
    <source>
        <dbReference type="Pfam" id="PF01425"/>
    </source>
</evidence>
<dbReference type="SUPFAM" id="SSF75304">
    <property type="entry name" value="Amidase signature (AS) enzymes"/>
    <property type="match status" value="1"/>
</dbReference>
<feature type="signal peptide" evidence="1">
    <location>
        <begin position="1"/>
        <end position="19"/>
    </location>
</feature>
<dbReference type="InterPro" id="IPR023631">
    <property type="entry name" value="Amidase_dom"/>
</dbReference>
<evidence type="ECO:0000256" key="1">
    <source>
        <dbReference type="SAM" id="SignalP"/>
    </source>
</evidence>
<feature type="chain" id="PRO_5034884256" evidence="1">
    <location>
        <begin position="20"/>
        <end position="533"/>
    </location>
</feature>
<evidence type="ECO:0000313" key="4">
    <source>
        <dbReference type="Proteomes" id="UP000544095"/>
    </source>
</evidence>
<dbReference type="Gene3D" id="3.90.1300.10">
    <property type="entry name" value="Amidase signature (AS) domain"/>
    <property type="match status" value="1"/>
</dbReference>
<protein>
    <submittedName>
        <fullName evidence="3">Glutamyl-tRNA(Gln) amidotransferase subunit A</fullName>
    </submittedName>
</protein>
<dbReference type="PANTHER" id="PTHR42678">
    <property type="entry name" value="AMIDASE"/>
    <property type="match status" value="1"/>
</dbReference>